<dbReference type="GeneID" id="37216438"/>
<feature type="transmembrane region" description="Helical" evidence="7">
    <location>
        <begin position="435"/>
        <end position="456"/>
    </location>
</feature>
<keyword evidence="4 7" id="KW-1133">Transmembrane helix</keyword>
<keyword evidence="10" id="KW-1185">Reference proteome</keyword>
<evidence type="ECO:0000256" key="7">
    <source>
        <dbReference type="SAM" id="Phobius"/>
    </source>
</evidence>
<proteinExistence type="predicted"/>
<dbReference type="PROSITE" id="PS50850">
    <property type="entry name" value="MFS"/>
    <property type="match status" value="1"/>
</dbReference>
<dbReference type="GO" id="GO:0022857">
    <property type="term" value="F:transmembrane transporter activity"/>
    <property type="evidence" value="ECO:0007669"/>
    <property type="project" value="InterPro"/>
</dbReference>
<accession>A0A319AWS9</accession>
<dbReference type="InterPro" id="IPR020846">
    <property type="entry name" value="MFS_dom"/>
</dbReference>
<feature type="transmembrane region" description="Helical" evidence="7">
    <location>
        <begin position="150"/>
        <end position="175"/>
    </location>
</feature>
<dbReference type="FunFam" id="1.20.1720.10:FF:000009">
    <property type="entry name" value="MFS multidrug transporter"/>
    <property type="match status" value="1"/>
</dbReference>
<feature type="transmembrane region" description="Helical" evidence="7">
    <location>
        <begin position="60"/>
        <end position="80"/>
    </location>
</feature>
<sequence>MNDSQREDRHADRPYSHFSKYERVFIIAMAALASLMSPISSQIYYPALPVLADHYQVSDTLINLSVTVYMIIQGLAPSFMSSFADISGRRPVYITCFLIYAAANVGLALQDTYPALMVLRCIQSAGSSATTSLGYGVAADIASPSQRGKYMGLITTGLMTALSLGPILGGILVQWLGWRSIFWFLLILSGSYLLIYTTTMPETSRKVVTDRHRVPRSWWRKSLVQQFTSRHHDPPTSIDVPAHRVQAQSSTTKKPGFNPLQSLKIFRDKAASIVILHIGLAYALQIAIMTNMANTFGQLYHLNTFKLGLCFLPIGIAGCTSSMLTGIFTDLNYRRIARRMEGTIATTTTTTTTAPLFSEISDFPVEKVRLQVALPLLGVVILGVIPYGWVLSQNMPLYVPLILQGVIGFCATGCVNILSALLVDFFPEQPSTASAAANLVRCWLGAVLAAVLQFLISGMGRGWCFTFFGLVVLVASPLLCATYWRGMKWRTKRMNQAKPDEGTRLAEREHCATATGSKNGSES</sequence>
<dbReference type="EMBL" id="KZ821645">
    <property type="protein sequence ID" value="PYH64195.1"/>
    <property type="molecule type" value="Genomic_DNA"/>
</dbReference>
<evidence type="ECO:0000313" key="10">
    <source>
        <dbReference type="Proteomes" id="UP000248405"/>
    </source>
</evidence>
<protein>
    <submittedName>
        <fullName evidence="9">MFS transporter</fullName>
    </submittedName>
</protein>
<evidence type="ECO:0000259" key="8">
    <source>
        <dbReference type="PROSITE" id="PS50850"/>
    </source>
</evidence>
<feature type="domain" description="Major facilitator superfamily (MFS) profile" evidence="8">
    <location>
        <begin position="26"/>
        <end position="487"/>
    </location>
</feature>
<evidence type="ECO:0000313" key="9">
    <source>
        <dbReference type="EMBL" id="PYH64195.1"/>
    </source>
</evidence>
<dbReference type="SUPFAM" id="SSF103473">
    <property type="entry name" value="MFS general substrate transporter"/>
    <property type="match status" value="1"/>
</dbReference>
<evidence type="ECO:0000256" key="3">
    <source>
        <dbReference type="ARBA" id="ARBA00022692"/>
    </source>
</evidence>
<name>A0A319AWS9_ASPVC</name>
<evidence type="ECO:0000256" key="1">
    <source>
        <dbReference type="ARBA" id="ARBA00004141"/>
    </source>
</evidence>
<feature type="transmembrane region" description="Helical" evidence="7">
    <location>
        <begin position="397"/>
        <end position="423"/>
    </location>
</feature>
<keyword evidence="3 7" id="KW-0812">Transmembrane</keyword>
<feature type="transmembrane region" description="Helical" evidence="7">
    <location>
        <begin position="372"/>
        <end position="391"/>
    </location>
</feature>
<feature type="transmembrane region" description="Helical" evidence="7">
    <location>
        <begin position="462"/>
        <end position="484"/>
    </location>
</feature>
<dbReference type="AlphaFoldDB" id="A0A319AWS9"/>
<feature type="compositionally biased region" description="Polar residues" evidence="6">
    <location>
        <begin position="514"/>
        <end position="523"/>
    </location>
</feature>
<keyword evidence="5 7" id="KW-0472">Membrane</keyword>
<feature type="transmembrane region" description="Helical" evidence="7">
    <location>
        <begin position="270"/>
        <end position="293"/>
    </location>
</feature>
<dbReference type="Proteomes" id="UP000248405">
    <property type="component" value="Unassembled WGS sequence"/>
</dbReference>
<dbReference type="OrthoDB" id="2441642at2759"/>
<evidence type="ECO:0000256" key="5">
    <source>
        <dbReference type="ARBA" id="ARBA00023136"/>
    </source>
</evidence>
<dbReference type="Pfam" id="PF07690">
    <property type="entry name" value="MFS_1"/>
    <property type="match status" value="1"/>
</dbReference>
<dbReference type="PANTHER" id="PTHR23502">
    <property type="entry name" value="MAJOR FACILITATOR SUPERFAMILY"/>
    <property type="match status" value="1"/>
</dbReference>
<dbReference type="InterPro" id="IPR011701">
    <property type="entry name" value="MFS"/>
</dbReference>
<feature type="transmembrane region" description="Helical" evidence="7">
    <location>
        <begin position="21"/>
        <end position="40"/>
    </location>
</feature>
<evidence type="ECO:0000256" key="2">
    <source>
        <dbReference type="ARBA" id="ARBA00022448"/>
    </source>
</evidence>
<dbReference type="Gene3D" id="1.20.1720.10">
    <property type="entry name" value="Multidrug resistance protein D"/>
    <property type="match status" value="1"/>
</dbReference>
<dbReference type="Gene3D" id="1.20.1250.20">
    <property type="entry name" value="MFS general substrate transporter like domains"/>
    <property type="match status" value="1"/>
</dbReference>
<dbReference type="RefSeq" id="XP_025557989.1">
    <property type="nucleotide sequence ID" value="XM_025711846.1"/>
</dbReference>
<organism evidence="9 10">
    <name type="scientific">Aspergillus vadensis (strain CBS 113365 / IMI 142717 / IBT 24658)</name>
    <dbReference type="NCBI Taxonomy" id="1448311"/>
    <lineage>
        <taxon>Eukaryota</taxon>
        <taxon>Fungi</taxon>
        <taxon>Dikarya</taxon>
        <taxon>Ascomycota</taxon>
        <taxon>Pezizomycotina</taxon>
        <taxon>Eurotiomycetes</taxon>
        <taxon>Eurotiomycetidae</taxon>
        <taxon>Eurotiales</taxon>
        <taxon>Aspergillaceae</taxon>
        <taxon>Aspergillus</taxon>
        <taxon>Aspergillus subgen. Circumdati</taxon>
    </lineage>
</organism>
<feature type="region of interest" description="Disordered" evidence="6">
    <location>
        <begin position="495"/>
        <end position="523"/>
    </location>
</feature>
<evidence type="ECO:0000256" key="4">
    <source>
        <dbReference type="ARBA" id="ARBA00022989"/>
    </source>
</evidence>
<gene>
    <name evidence="9" type="ORF">BO88DRAFT_474815</name>
</gene>
<feature type="transmembrane region" description="Helical" evidence="7">
    <location>
        <begin position="305"/>
        <end position="329"/>
    </location>
</feature>
<dbReference type="InterPro" id="IPR036259">
    <property type="entry name" value="MFS_trans_sf"/>
</dbReference>
<feature type="transmembrane region" description="Helical" evidence="7">
    <location>
        <begin position="181"/>
        <end position="199"/>
    </location>
</feature>
<evidence type="ECO:0000256" key="6">
    <source>
        <dbReference type="SAM" id="MobiDB-lite"/>
    </source>
</evidence>
<comment type="subcellular location">
    <subcellularLocation>
        <location evidence="1">Membrane</location>
        <topology evidence="1">Multi-pass membrane protein</topology>
    </subcellularLocation>
</comment>
<dbReference type="PANTHER" id="PTHR23502:SF150">
    <property type="entry name" value="MAJOR FACILITATOR SUPERFAMILY (MFS) PROFILE DOMAIN-CONTAINING PROTEIN-RELATED"/>
    <property type="match status" value="1"/>
</dbReference>
<feature type="compositionally biased region" description="Basic and acidic residues" evidence="6">
    <location>
        <begin position="498"/>
        <end position="511"/>
    </location>
</feature>
<dbReference type="GO" id="GO:0005886">
    <property type="term" value="C:plasma membrane"/>
    <property type="evidence" value="ECO:0007669"/>
    <property type="project" value="TreeGrafter"/>
</dbReference>
<reference evidence="9" key="1">
    <citation type="submission" date="2016-12" db="EMBL/GenBank/DDBJ databases">
        <title>The genomes of Aspergillus section Nigri reveals drivers in fungal speciation.</title>
        <authorList>
            <consortium name="DOE Joint Genome Institute"/>
            <person name="Vesth T.C."/>
            <person name="Nybo J."/>
            <person name="Theobald S."/>
            <person name="Brandl J."/>
            <person name="Frisvad J.C."/>
            <person name="Nielsen K.F."/>
            <person name="Lyhne E.K."/>
            <person name="Kogle M.E."/>
            <person name="Kuo A."/>
            <person name="Riley R."/>
            <person name="Clum A."/>
            <person name="Nolan M."/>
            <person name="Lipzen A."/>
            <person name="Salamov A."/>
            <person name="Henrissat B."/>
            <person name="Wiebenga A."/>
            <person name="De Vries R.P."/>
            <person name="Grigoriev I.V."/>
            <person name="Mortensen U.H."/>
            <person name="Andersen M.R."/>
            <person name="Baker S.E."/>
        </authorList>
    </citation>
    <scope>NUCLEOTIDE SEQUENCE [LARGE SCALE GENOMIC DNA]</scope>
    <source>
        <strain evidence="9">CBS 113365</strain>
    </source>
</reference>
<keyword evidence="2" id="KW-0813">Transport</keyword>